<keyword evidence="3 6" id="KW-0812">Transmembrane</keyword>
<dbReference type="AlphaFoldDB" id="A0A140L9Y5"/>
<dbReference type="STRING" id="520762.AN619_04860"/>
<dbReference type="EMBL" id="LOEE01000016">
    <property type="protein sequence ID" value="KXG77360.1"/>
    <property type="molecule type" value="Genomic_DNA"/>
</dbReference>
<dbReference type="Proteomes" id="UP000070456">
    <property type="component" value="Unassembled WGS sequence"/>
</dbReference>
<gene>
    <name evidence="8" type="ORF">AN619_04860</name>
</gene>
<keyword evidence="9" id="KW-1185">Reference proteome</keyword>
<dbReference type="GO" id="GO:0005886">
    <property type="term" value="C:plasma membrane"/>
    <property type="evidence" value="ECO:0007669"/>
    <property type="project" value="UniProtKB-SubCell"/>
</dbReference>
<accession>A0A140L9Y5</accession>
<evidence type="ECO:0000313" key="8">
    <source>
        <dbReference type="EMBL" id="KXG77360.1"/>
    </source>
</evidence>
<protein>
    <recommendedName>
        <fullName evidence="7">Type II secretion system protein GspF domain-containing protein</fullName>
    </recommendedName>
</protein>
<comment type="caution">
    <text evidence="8">The sequence shown here is derived from an EMBL/GenBank/DDBJ whole genome shotgun (WGS) entry which is preliminary data.</text>
</comment>
<evidence type="ECO:0000259" key="7">
    <source>
        <dbReference type="Pfam" id="PF00482"/>
    </source>
</evidence>
<dbReference type="RefSeq" id="WP_068554746.1">
    <property type="nucleotide sequence ID" value="NZ_LOEE01000016.1"/>
</dbReference>
<feature type="domain" description="Type II secretion system protein GspF" evidence="7">
    <location>
        <begin position="134"/>
        <end position="259"/>
    </location>
</feature>
<feature type="transmembrane region" description="Helical" evidence="6">
    <location>
        <begin position="243"/>
        <end position="263"/>
    </location>
</feature>
<evidence type="ECO:0000256" key="6">
    <source>
        <dbReference type="SAM" id="Phobius"/>
    </source>
</evidence>
<keyword evidence="5 6" id="KW-0472">Membrane</keyword>
<feature type="transmembrane region" description="Helical" evidence="6">
    <location>
        <begin position="98"/>
        <end position="116"/>
    </location>
</feature>
<keyword evidence="2" id="KW-1003">Cell membrane</keyword>
<evidence type="ECO:0000313" key="9">
    <source>
        <dbReference type="Proteomes" id="UP000070456"/>
    </source>
</evidence>
<dbReference type="InterPro" id="IPR042094">
    <property type="entry name" value="T2SS_GspF_sf"/>
</dbReference>
<evidence type="ECO:0000256" key="1">
    <source>
        <dbReference type="ARBA" id="ARBA00004651"/>
    </source>
</evidence>
<feature type="transmembrane region" description="Helical" evidence="6">
    <location>
        <begin position="275"/>
        <end position="294"/>
    </location>
</feature>
<dbReference type="Gene3D" id="1.20.81.30">
    <property type="entry name" value="Type II secretion system (T2SS), domain F"/>
    <property type="match status" value="1"/>
</dbReference>
<sequence length="306" mass="33952">MIEAGGILVFLSLASLIIGGRLKNRERLSRLRELIELEIQGAKERSQRKKVKIKIPLADKVEIHLAKAGLGKNIPVFLATNGIVMSITYAIGNFYLDETLGVITAFFGPYLVWSYLQGRIKKRGMLMLTDFRDFLRYAASYLGAGAPYPKAVEKAAQKIGDPLKTELLAIVKDIKGGQTIERAINEGANRIPLEEYKSFVMATEINMSVGGNLSLIYEKIAADIDSKIKRQENIKAYTAQGRLTTRVVGSIPFAVVGFIRIYSPEFYEPVANDPVWKVMYIASVGCIIFGIYLVKQMTISFTKGVS</sequence>
<dbReference type="InterPro" id="IPR018076">
    <property type="entry name" value="T2SS_GspF_dom"/>
</dbReference>
<dbReference type="PANTHER" id="PTHR35007:SF1">
    <property type="entry name" value="PILUS ASSEMBLY PROTEIN"/>
    <property type="match status" value="1"/>
</dbReference>
<organism evidence="8 9">
    <name type="scientific">Thermotalea metallivorans</name>
    <dbReference type="NCBI Taxonomy" id="520762"/>
    <lineage>
        <taxon>Bacteria</taxon>
        <taxon>Bacillati</taxon>
        <taxon>Bacillota</taxon>
        <taxon>Clostridia</taxon>
        <taxon>Peptostreptococcales</taxon>
        <taxon>Thermotaleaceae</taxon>
        <taxon>Thermotalea</taxon>
    </lineage>
</organism>
<dbReference type="Pfam" id="PF00482">
    <property type="entry name" value="T2SSF"/>
    <property type="match status" value="1"/>
</dbReference>
<evidence type="ECO:0000256" key="3">
    <source>
        <dbReference type="ARBA" id="ARBA00022692"/>
    </source>
</evidence>
<keyword evidence="4 6" id="KW-1133">Transmembrane helix</keyword>
<evidence type="ECO:0000256" key="2">
    <source>
        <dbReference type="ARBA" id="ARBA00022475"/>
    </source>
</evidence>
<comment type="subcellular location">
    <subcellularLocation>
        <location evidence="1">Cell membrane</location>
        <topology evidence="1">Multi-pass membrane protein</topology>
    </subcellularLocation>
</comment>
<name>A0A140L9Y5_9FIRM</name>
<evidence type="ECO:0000256" key="4">
    <source>
        <dbReference type="ARBA" id="ARBA00022989"/>
    </source>
</evidence>
<feature type="transmembrane region" description="Helical" evidence="6">
    <location>
        <begin position="6"/>
        <end position="22"/>
    </location>
</feature>
<dbReference type="PANTHER" id="PTHR35007">
    <property type="entry name" value="INTEGRAL MEMBRANE PROTEIN-RELATED"/>
    <property type="match status" value="1"/>
</dbReference>
<evidence type="ECO:0000256" key="5">
    <source>
        <dbReference type="ARBA" id="ARBA00023136"/>
    </source>
</evidence>
<feature type="transmembrane region" description="Helical" evidence="6">
    <location>
        <begin position="74"/>
        <end position="92"/>
    </location>
</feature>
<reference evidence="8 9" key="1">
    <citation type="submission" date="2015-12" db="EMBL/GenBank/DDBJ databases">
        <title>Draft genome sequence of the thermoanaerobe Thermotalea metallivorans, an isolate from the runoff channel of the Great Artesian Basin, Australia.</title>
        <authorList>
            <person name="Patel B.K."/>
        </authorList>
    </citation>
    <scope>NUCLEOTIDE SEQUENCE [LARGE SCALE GENOMIC DNA]</scope>
    <source>
        <strain evidence="8 9">B2-1</strain>
    </source>
</reference>
<proteinExistence type="predicted"/>